<dbReference type="CTD" id="20330055"/>
<feature type="non-terminal residue" evidence="1">
    <location>
        <position position="94"/>
    </location>
</feature>
<dbReference type="Proteomes" id="UP000054324">
    <property type="component" value="Unassembled WGS sequence"/>
</dbReference>
<name>A0A074YVK8_OPIVI</name>
<accession>A0A074YVK8</accession>
<sequence length="94" mass="10680">MVADCQCHETPGNQELEIWEISSSSLEIPSRPLVWLEVMNKAYQQAGSVSYFDGKSQCITNFDENKRMQMLQPILIHVRLPPIANEVEITTDEG</sequence>
<dbReference type="KEGG" id="ovi:T265_15890"/>
<keyword evidence="2" id="KW-1185">Reference proteome</keyword>
<gene>
    <name evidence="1" type="ORF">T265_15890</name>
</gene>
<evidence type="ECO:0000313" key="2">
    <source>
        <dbReference type="Proteomes" id="UP000054324"/>
    </source>
</evidence>
<dbReference type="AlphaFoldDB" id="A0A074YVK8"/>
<dbReference type="GeneID" id="20330055"/>
<dbReference type="EMBL" id="KL598673">
    <property type="protein sequence ID" value="KER18688.1"/>
    <property type="molecule type" value="Genomic_DNA"/>
</dbReference>
<reference evidence="1 2" key="1">
    <citation type="submission" date="2013-11" db="EMBL/GenBank/DDBJ databases">
        <title>Opisthorchis viverrini - life in the bile duct.</title>
        <authorList>
            <person name="Young N.D."/>
            <person name="Nagarajan N."/>
            <person name="Lin S.J."/>
            <person name="Korhonen P.K."/>
            <person name="Jex A.R."/>
            <person name="Hall R.S."/>
            <person name="Safavi-Hemami H."/>
            <person name="Kaewkong W."/>
            <person name="Bertrand D."/>
            <person name="Gao S."/>
            <person name="Seet Q."/>
            <person name="Wongkham S."/>
            <person name="Teh B.T."/>
            <person name="Wongkham C."/>
            <person name="Intapan P.M."/>
            <person name="Maleewong W."/>
            <person name="Yang X."/>
            <person name="Hu M."/>
            <person name="Wang Z."/>
            <person name="Hofmann A."/>
            <person name="Sternberg P.W."/>
            <person name="Tan P."/>
            <person name="Wang J."/>
            <person name="Gasser R.B."/>
        </authorList>
    </citation>
    <scope>NUCLEOTIDE SEQUENCE [LARGE SCALE GENOMIC DNA]</scope>
</reference>
<evidence type="ECO:0000313" key="1">
    <source>
        <dbReference type="EMBL" id="KER18688.1"/>
    </source>
</evidence>
<dbReference type="RefSeq" id="XP_009177565.1">
    <property type="nucleotide sequence ID" value="XM_009179301.1"/>
</dbReference>
<proteinExistence type="predicted"/>
<protein>
    <submittedName>
        <fullName evidence="1">Uncharacterized protein</fullName>
    </submittedName>
</protein>
<organism evidence="1 2">
    <name type="scientific">Opisthorchis viverrini</name>
    <name type="common">Southeast Asian liver fluke</name>
    <dbReference type="NCBI Taxonomy" id="6198"/>
    <lineage>
        <taxon>Eukaryota</taxon>
        <taxon>Metazoa</taxon>
        <taxon>Spiralia</taxon>
        <taxon>Lophotrochozoa</taxon>
        <taxon>Platyhelminthes</taxon>
        <taxon>Trematoda</taxon>
        <taxon>Digenea</taxon>
        <taxon>Opisthorchiida</taxon>
        <taxon>Opisthorchiata</taxon>
        <taxon>Opisthorchiidae</taxon>
        <taxon>Opisthorchis</taxon>
    </lineage>
</organism>